<dbReference type="InterPro" id="IPR036188">
    <property type="entry name" value="FAD/NAD-bd_sf"/>
</dbReference>
<accession>A0ABW2D1G9</accession>
<keyword evidence="2" id="KW-0503">Monooxygenase</keyword>
<dbReference type="RefSeq" id="WP_160821494.1">
    <property type="nucleotide sequence ID" value="NZ_JBHSXE010000001.1"/>
</dbReference>
<dbReference type="InterPro" id="IPR051704">
    <property type="entry name" value="FAD_aromatic-hydroxylase"/>
</dbReference>
<evidence type="ECO:0000313" key="3">
    <source>
        <dbReference type="Proteomes" id="UP001596380"/>
    </source>
</evidence>
<dbReference type="PANTHER" id="PTHR46865:SF2">
    <property type="entry name" value="MONOOXYGENASE"/>
    <property type="match status" value="1"/>
</dbReference>
<feature type="domain" description="FAD-binding" evidence="1">
    <location>
        <begin position="3"/>
        <end position="337"/>
    </location>
</feature>
<comment type="caution">
    <text evidence="2">The sequence shown here is derived from an EMBL/GenBank/DDBJ whole genome shotgun (WGS) entry which is preliminary data.</text>
</comment>
<dbReference type="PANTHER" id="PTHR46865">
    <property type="entry name" value="OXIDOREDUCTASE-RELATED"/>
    <property type="match status" value="1"/>
</dbReference>
<dbReference type="SUPFAM" id="SSF51905">
    <property type="entry name" value="FAD/NAD(P)-binding domain"/>
    <property type="match status" value="1"/>
</dbReference>
<evidence type="ECO:0000259" key="1">
    <source>
        <dbReference type="Pfam" id="PF01494"/>
    </source>
</evidence>
<reference evidence="3" key="1">
    <citation type="journal article" date="2019" name="Int. J. Syst. Evol. Microbiol.">
        <title>The Global Catalogue of Microorganisms (GCM) 10K type strain sequencing project: providing services to taxonomists for standard genome sequencing and annotation.</title>
        <authorList>
            <consortium name="The Broad Institute Genomics Platform"/>
            <consortium name="The Broad Institute Genome Sequencing Center for Infectious Disease"/>
            <person name="Wu L."/>
            <person name="Ma J."/>
        </authorList>
    </citation>
    <scope>NUCLEOTIDE SEQUENCE [LARGE SCALE GENOMIC DNA]</scope>
    <source>
        <strain evidence="3">JCM 3369</strain>
    </source>
</reference>
<sequence>MSLEVLISGASVAGPALAYWLVRHGCAVTVVERAVVLREGGYAVDFRGDAHLGVLRRMGVLGEIEAARTRMGAMVTVDRDGRERWTMPEDLFAGDVEILRGDLVRILYEASRDGAEYVFGDSVTALEEDPDGVRVTFEHGPPRRYDLVIGADGYHSNVRSLAFGPEHRYATHLGLYNAVFTTDNHLKLDHSGLGYSERGRLVAIYSARGNTEAKAMFYFASPPLDDEGRRDPERQKKILAERFAGHGWETERLLAAMADAPDFYFDAVGQIHVDGWSRGRVALLGDAAACPSSLSGMGTGLAVVGAYVLAGEIAASPKDHRAAFARYEAVMRPYAERCQKQGKGAAKFIAPEGRIMTWLLAQQQRAFPYLPGKGLIAKAARRTAEAVDLPDYAL</sequence>
<dbReference type="InterPro" id="IPR002938">
    <property type="entry name" value="FAD-bd"/>
</dbReference>
<keyword evidence="3" id="KW-1185">Reference proteome</keyword>
<dbReference type="GO" id="GO:0004497">
    <property type="term" value="F:monooxygenase activity"/>
    <property type="evidence" value="ECO:0007669"/>
    <property type="project" value="UniProtKB-KW"/>
</dbReference>
<dbReference type="Proteomes" id="UP001596380">
    <property type="component" value="Unassembled WGS sequence"/>
</dbReference>
<dbReference type="EMBL" id="JBHSXS010000072">
    <property type="protein sequence ID" value="MFC6887170.1"/>
    <property type="molecule type" value="Genomic_DNA"/>
</dbReference>
<dbReference type="Pfam" id="PF01494">
    <property type="entry name" value="FAD_binding_3"/>
    <property type="match status" value="1"/>
</dbReference>
<proteinExistence type="predicted"/>
<organism evidence="2 3">
    <name type="scientific">Actinomadura yumaensis</name>
    <dbReference type="NCBI Taxonomy" id="111807"/>
    <lineage>
        <taxon>Bacteria</taxon>
        <taxon>Bacillati</taxon>
        <taxon>Actinomycetota</taxon>
        <taxon>Actinomycetes</taxon>
        <taxon>Streptosporangiales</taxon>
        <taxon>Thermomonosporaceae</taxon>
        <taxon>Actinomadura</taxon>
    </lineage>
</organism>
<dbReference type="Gene3D" id="3.50.50.60">
    <property type="entry name" value="FAD/NAD(P)-binding domain"/>
    <property type="match status" value="1"/>
</dbReference>
<evidence type="ECO:0000313" key="2">
    <source>
        <dbReference type="EMBL" id="MFC6887170.1"/>
    </source>
</evidence>
<gene>
    <name evidence="2" type="ORF">ACFQKB_45930</name>
</gene>
<protein>
    <submittedName>
        <fullName evidence="2">FAD-dependent monooxygenase</fullName>
    </submittedName>
</protein>
<dbReference type="PRINTS" id="PR00420">
    <property type="entry name" value="RNGMNOXGNASE"/>
</dbReference>
<keyword evidence="2" id="KW-0560">Oxidoreductase</keyword>
<dbReference type="Gene3D" id="3.30.9.10">
    <property type="entry name" value="D-Amino Acid Oxidase, subunit A, domain 2"/>
    <property type="match status" value="1"/>
</dbReference>
<name>A0ABW2D1G9_9ACTN</name>